<dbReference type="Gramene" id="ERN02953">
    <property type="protein sequence ID" value="ERN02953"/>
    <property type="gene ID" value="AMTR_s00134p00028280"/>
</dbReference>
<evidence type="ECO:0000313" key="2">
    <source>
        <dbReference type="Proteomes" id="UP000017836"/>
    </source>
</evidence>
<proteinExistence type="predicted"/>
<dbReference type="HOGENOM" id="CLU_2161840_0_0_1"/>
<dbReference type="AlphaFoldDB" id="W1P4V0"/>
<accession>W1P4V0</accession>
<organism evidence="1 2">
    <name type="scientific">Amborella trichopoda</name>
    <dbReference type="NCBI Taxonomy" id="13333"/>
    <lineage>
        <taxon>Eukaryota</taxon>
        <taxon>Viridiplantae</taxon>
        <taxon>Streptophyta</taxon>
        <taxon>Embryophyta</taxon>
        <taxon>Tracheophyta</taxon>
        <taxon>Spermatophyta</taxon>
        <taxon>Magnoliopsida</taxon>
        <taxon>Amborellales</taxon>
        <taxon>Amborellaceae</taxon>
        <taxon>Amborella</taxon>
    </lineage>
</organism>
<keyword evidence="2" id="KW-1185">Reference proteome</keyword>
<gene>
    <name evidence="1" type="ORF">AMTR_s00134p00028280</name>
</gene>
<reference evidence="2" key="1">
    <citation type="journal article" date="2013" name="Science">
        <title>The Amborella genome and the evolution of flowering plants.</title>
        <authorList>
            <consortium name="Amborella Genome Project"/>
        </authorList>
    </citation>
    <scope>NUCLEOTIDE SEQUENCE [LARGE SCALE GENOMIC DNA]</scope>
</reference>
<dbReference type="Proteomes" id="UP000017836">
    <property type="component" value="Unassembled WGS sequence"/>
</dbReference>
<evidence type="ECO:0000313" key="1">
    <source>
        <dbReference type="EMBL" id="ERN02953.1"/>
    </source>
</evidence>
<sequence length="111" mass="12658">MQVICRSLAALLCTWPSLRVPRHIFMMTCHWKVIARSSLWIACNSIFSLPRNLLFGSREGKGQSLGGEEIYWVEFHSTILDKERSDAESGAQSLVRYVVYFAGENHVRIAL</sequence>
<dbReference type="EMBL" id="KI394460">
    <property type="protein sequence ID" value="ERN02953.1"/>
    <property type="molecule type" value="Genomic_DNA"/>
</dbReference>
<protein>
    <submittedName>
        <fullName evidence="1">Uncharacterized protein</fullName>
    </submittedName>
</protein>
<name>W1P4V0_AMBTC</name>